<reference evidence="13" key="1">
    <citation type="submission" date="2024-07" db="EMBL/GenBank/DDBJ databases">
        <title>Complete genome sequences of cellulolytic bacteria, Kitasatospora sp. CMC57 and Streptomyces sp. CMC78, isolated from Japanese agricultural soil.</title>
        <authorList>
            <person name="Hashimoto T."/>
            <person name="Ito M."/>
            <person name="Iwamoto M."/>
            <person name="Fukahori D."/>
            <person name="Shoda T."/>
            <person name="Sakoda M."/>
            <person name="Morohoshi T."/>
            <person name="Mitsuboshi M."/>
            <person name="Nishizawa T."/>
        </authorList>
    </citation>
    <scope>NUCLEOTIDE SEQUENCE</scope>
    <source>
        <strain evidence="13">CMC57</strain>
    </source>
</reference>
<evidence type="ECO:0000256" key="8">
    <source>
        <dbReference type="ARBA" id="ARBA00023136"/>
    </source>
</evidence>
<dbReference type="InterPro" id="IPR017871">
    <property type="entry name" value="ABC_transporter-like_CS"/>
</dbReference>
<dbReference type="PANTHER" id="PTHR43394">
    <property type="entry name" value="ATP-DEPENDENT PERMEASE MDL1, MITOCHONDRIAL"/>
    <property type="match status" value="1"/>
</dbReference>
<dbReference type="Gene3D" id="1.20.1560.10">
    <property type="entry name" value="ABC transporter type 1, transmembrane domain"/>
    <property type="match status" value="1"/>
</dbReference>
<dbReference type="PROSITE" id="PS00211">
    <property type="entry name" value="ABC_TRANSPORTER_1"/>
    <property type="match status" value="1"/>
</dbReference>
<evidence type="ECO:0000259" key="11">
    <source>
        <dbReference type="PROSITE" id="PS50893"/>
    </source>
</evidence>
<keyword evidence="3" id="KW-1003">Cell membrane</keyword>
<keyword evidence="6 13" id="KW-0067">ATP-binding</keyword>
<sequence length="623" mass="67265">MSWHPDRRGVQRQYKTAGSSHRKPPHGAPEARKWGATPPADNESVTVLIKLLRAHLGPYSRPITLLVLLQLVSTIAALYLPALNADIIDNGVVKGDTGHILALGGVMIGVTVVQALCSVAAVFFGARTAMAIGRDIRAAVFDRVQSFSARELNSFGAPSLITRTTNDVQQVQMLVLMGFTLMVAAPIMCFGGILMALNQDVPLSALLLVVVPVLGGVVTVLVRRLRPQFRTMQTRIDTVNRVLREQITGIRVIRAFVKDRHEQDRFAGANTELTDVSLKVGRLLSFMFPSVMFVVNVSSVAVIWFGAHRIDSGGMEIGALTAFISYLMQILMSVMMATFMFMMVPRAEVCAERIQEVLATDSSVVPPTDPVGKLLTRGQLELRAVEFRYPGAEAPVLRGIDLVARPGQTTAVIGSTGSGKSTLLGLVPRLFDATGGQVLLGGVNVRDLDPVLIADTVGLVPQKPYLFSGTVASNLRYGKPDATDEELWRALEVAQAKDFVEQLAEGLDAPIAQGGTNVSGGQRQRLAIARALVSRPQVYLFDDSFSALDYATDARLRKALAQETADAAVLIVAQRVSTIRDADRIVVLDEGAVVGSGTHHELMTDNPTYREIVLSQLTEQEAA</sequence>
<feature type="domain" description="ABC transmembrane type-1" evidence="12">
    <location>
        <begin position="65"/>
        <end position="346"/>
    </location>
</feature>
<keyword evidence="7 10" id="KW-1133">Transmembrane helix</keyword>
<evidence type="ECO:0000256" key="9">
    <source>
        <dbReference type="SAM" id="MobiDB-lite"/>
    </source>
</evidence>
<feature type="region of interest" description="Disordered" evidence="9">
    <location>
        <begin position="1"/>
        <end position="39"/>
    </location>
</feature>
<evidence type="ECO:0000256" key="10">
    <source>
        <dbReference type="SAM" id="Phobius"/>
    </source>
</evidence>
<evidence type="ECO:0000256" key="3">
    <source>
        <dbReference type="ARBA" id="ARBA00022475"/>
    </source>
</evidence>
<feature type="transmembrane region" description="Helical" evidence="10">
    <location>
        <begin position="100"/>
        <end position="124"/>
    </location>
</feature>
<dbReference type="GO" id="GO:0016887">
    <property type="term" value="F:ATP hydrolysis activity"/>
    <property type="evidence" value="ECO:0007669"/>
    <property type="project" value="InterPro"/>
</dbReference>
<name>A0AB33K2S8_9ACTN</name>
<feature type="transmembrane region" description="Helical" evidence="10">
    <location>
        <begin position="317"/>
        <end position="344"/>
    </location>
</feature>
<dbReference type="FunFam" id="3.40.50.300:FF:000854">
    <property type="entry name" value="Multidrug ABC transporter ATP-binding protein"/>
    <property type="match status" value="1"/>
</dbReference>
<dbReference type="SUPFAM" id="SSF90123">
    <property type="entry name" value="ABC transporter transmembrane region"/>
    <property type="match status" value="1"/>
</dbReference>
<dbReference type="InterPro" id="IPR003593">
    <property type="entry name" value="AAA+_ATPase"/>
</dbReference>
<dbReference type="GO" id="GO:0005524">
    <property type="term" value="F:ATP binding"/>
    <property type="evidence" value="ECO:0007669"/>
    <property type="project" value="UniProtKB-KW"/>
</dbReference>
<evidence type="ECO:0000256" key="7">
    <source>
        <dbReference type="ARBA" id="ARBA00022989"/>
    </source>
</evidence>
<proteinExistence type="predicted"/>
<evidence type="ECO:0000256" key="4">
    <source>
        <dbReference type="ARBA" id="ARBA00022692"/>
    </source>
</evidence>
<dbReference type="PANTHER" id="PTHR43394:SF1">
    <property type="entry name" value="ATP-BINDING CASSETTE SUB-FAMILY B MEMBER 10, MITOCHONDRIAL"/>
    <property type="match status" value="1"/>
</dbReference>
<keyword evidence="5" id="KW-0547">Nucleotide-binding</keyword>
<dbReference type="InterPro" id="IPR011527">
    <property type="entry name" value="ABC1_TM_dom"/>
</dbReference>
<evidence type="ECO:0000256" key="5">
    <source>
        <dbReference type="ARBA" id="ARBA00022741"/>
    </source>
</evidence>
<dbReference type="InterPro" id="IPR003439">
    <property type="entry name" value="ABC_transporter-like_ATP-bd"/>
</dbReference>
<dbReference type="SMART" id="SM00382">
    <property type="entry name" value="AAA"/>
    <property type="match status" value="1"/>
</dbReference>
<dbReference type="SUPFAM" id="SSF52540">
    <property type="entry name" value="P-loop containing nucleoside triphosphate hydrolases"/>
    <property type="match status" value="1"/>
</dbReference>
<dbReference type="Gene3D" id="3.40.50.300">
    <property type="entry name" value="P-loop containing nucleotide triphosphate hydrolases"/>
    <property type="match status" value="1"/>
</dbReference>
<dbReference type="EMBL" id="AP035881">
    <property type="protein sequence ID" value="BFP48086.1"/>
    <property type="molecule type" value="Genomic_DNA"/>
</dbReference>
<protein>
    <submittedName>
        <fullName evidence="13">ABC transporter ATP-binding protein</fullName>
    </submittedName>
</protein>
<evidence type="ECO:0000256" key="6">
    <source>
        <dbReference type="ARBA" id="ARBA00022840"/>
    </source>
</evidence>
<keyword evidence="4 10" id="KW-0812">Transmembrane</keyword>
<accession>A0AB33K2S8</accession>
<dbReference type="Pfam" id="PF00005">
    <property type="entry name" value="ABC_tran"/>
    <property type="match status" value="1"/>
</dbReference>
<dbReference type="GO" id="GO:0005886">
    <property type="term" value="C:plasma membrane"/>
    <property type="evidence" value="ECO:0007669"/>
    <property type="project" value="UniProtKB-SubCell"/>
</dbReference>
<comment type="subcellular location">
    <subcellularLocation>
        <location evidence="1">Cell membrane</location>
        <topology evidence="1">Multi-pass membrane protein</topology>
    </subcellularLocation>
</comment>
<dbReference type="GO" id="GO:0015421">
    <property type="term" value="F:ABC-type oligopeptide transporter activity"/>
    <property type="evidence" value="ECO:0007669"/>
    <property type="project" value="TreeGrafter"/>
</dbReference>
<dbReference type="PROSITE" id="PS50929">
    <property type="entry name" value="ABC_TM1F"/>
    <property type="match status" value="1"/>
</dbReference>
<dbReference type="CDD" id="cd18548">
    <property type="entry name" value="ABC_6TM_Tm287_like"/>
    <property type="match status" value="1"/>
</dbReference>
<gene>
    <name evidence="13" type="ORF">KCMC57_44540</name>
</gene>
<feature type="transmembrane region" description="Helical" evidence="10">
    <location>
        <begin position="173"/>
        <end position="197"/>
    </location>
</feature>
<dbReference type="Pfam" id="PF00664">
    <property type="entry name" value="ABC_membrane"/>
    <property type="match status" value="1"/>
</dbReference>
<evidence type="ECO:0000259" key="12">
    <source>
        <dbReference type="PROSITE" id="PS50929"/>
    </source>
</evidence>
<feature type="transmembrane region" description="Helical" evidence="10">
    <location>
        <begin position="63"/>
        <end position="80"/>
    </location>
</feature>
<evidence type="ECO:0000256" key="2">
    <source>
        <dbReference type="ARBA" id="ARBA00022448"/>
    </source>
</evidence>
<keyword evidence="2" id="KW-0813">Transport</keyword>
<organism evidence="13">
    <name type="scientific">Kitasatospora sp. CMC57</name>
    <dbReference type="NCBI Taxonomy" id="3231513"/>
    <lineage>
        <taxon>Bacteria</taxon>
        <taxon>Bacillati</taxon>
        <taxon>Actinomycetota</taxon>
        <taxon>Actinomycetes</taxon>
        <taxon>Kitasatosporales</taxon>
        <taxon>Streptomycetaceae</taxon>
        <taxon>Kitasatospora</taxon>
    </lineage>
</organism>
<feature type="transmembrane region" description="Helical" evidence="10">
    <location>
        <begin position="283"/>
        <end position="305"/>
    </location>
</feature>
<dbReference type="FunFam" id="1.20.1560.10:FF:000040">
    <property type="entry name" value="Multidrug ABC transporter ATP-binding protein"/>
    <property type="match status" value="1"/>
</dbReference>
<dbReference type="PROSITE" id="PS50893">
    <property type="entry name" value="ABC_TRANSPORTER_2"/>
    <property type="match status" value="1"/>
</dbReference>
<dbReference type="InterPro" id="IPR036640">
    <property type="entry name" value="ABC1_TM_sf"/>
</dbReference>
<evidence type="ECO:0000256" key="1">
    <source>
        <dbReference type="ARBA" id="ARBA00004651"/>
    </source>
</evidence>
<evidence type="ECO:0000313" key="13">
    <source>
        <dbReference type="EMBL" id="BFP48086.1"/>
    </source>
</evidence>
<feature type="domain" description="ABC transporter" evidence="11">
    <location>
        <begin position="380"/>
        <end position="615"/>
    </location>
</feature>
<dbReference type="InterPro" id="IPR039421">
    <property type="entry name" value="Type_1_exporter"/>
</dbReference>
<dbReference type="InterPro" id="IPR027417">
    <property type="entry name" value="P-loop_NTPase"/>
</dbReference>
<keyword evidence="8 10" id="KW-0472">Membrane</keyword>
<dbReference type="AlphaFoldDB" id="A0AB33K2S8"/>
<feature type="transmembrane region" description="Helical" evidence="10">
    <location>
        <begin position="203"/>
        <end position="222"/>
    </location>
</feature>